<dbReference type="Pfam" id="PF02536">
    <property type="entry name" value="mTERF"/>
    <property type="match status" value="2"/>
</dbReference>
<dbReference type="STRING" id="3775.A0A1Q3CM26"/>
<dbReference type="OrthoDB" id="637682at2759"/>
<comment type="caution">
    <text evidence="5">The sequence shown here is derived from an EMBL/GenBank/DDBJ whole genome shotgun (WGS) entry which is preliminary data.</text>
</comment>
<dbReference type="PANTHER" id="PTHR13068">
    <property type="entry name" value="CGI-12 PROTEIN-RELATED"/>
    <property type="match status" value="1"/>
</dbReference>
<keyword evidence="2" id="KW-0804">Transcription</keyword>
<dbReference type="InterPro" id="IPR003690">
    <property type="entry name" value="MTERF"/>
</dbReference>
<proteinExistence type="inferred from homology"/>
<evidence type="ECO:0000256" key="3">
    <source>
        <dbReference type="ARBA" id="ARBA00022946"/>
    </source>
</evidence>
<dbReference type="InterPro" id="IPR038538">
    <property type="entry name" value="MTERF_sf"/>
</dbReference>
<organism evidence="5 6">
    <name type="scientific">Cephalotus follicularis</name>
    <name type="common">Albany pitcher plant</name>
    <dbReference type="NCBI Taxonomy" id="3775"/>
    <lineage>
        <taxon>Eukaryota</taxon>
        <taxon>Viridiplantae</taxon>
        <taxon>Streptophyta</taxon>
        <taxon>Embryophyta</taxon>
        <taxon>Tracheophyta</taxon>
        <taxon>Spermatophyta</taxon>
        <taxon>Magnoliopsida</taxon>
        <taxon>eudicotyledons</taxon>
        <taxon>Gunneridae</taxon>
        <taxon>Pentapetalae</taxon>
        <taxon>rosids</taxon>
        <taxon>fabids</taxon>
        <taxon>Oxalidales</taxon>
        <taxon>Cephalotaceae</taxon>
        <taxon>Cephalotus</taxon>
    </lineage>
</organism>
<dbReference type="SMART" id="SM00733">
    <property type="entry name" value="Mterf"/>
    <property type="match status" value="6"/>
</dbReference>
<dbReference type="EMBL" id="BDDD01002340">
    <property type="protein sequence ID" value="GAV81151.1"/>
    <property type="molecule type" value="Genomic_DNA"/>
</dbReference>
<accession>A0A1Q3CM26</accession>
<evidence type="ECO:0000256" key="1">
    <source>
        <dbReference type="ARBA" id="ARBA00007692"/>
    </source>
</evidence>
<dbReference type="InParanoid" id="A0A1Q3CM26"/>
<feature type="region of interest" description="Disordered" evidence="4">
    <location>
        <begin position="1"/>
        <end position="39"/>
    </location>
</feature>
<dbReference type="Gene3D" id="1.25.70.10">
    <property type="entry name" value="Transcription termination factor 3, mitochondrial"/>
    <property type="match status" value="1"/>
</dbReference>
<protein>
    <submittedName>
        <fullName evidence="5">mTERF domain-containing protein</fullName>
    </submittedName>
</protein>
<dbReference type="FunCoup" id="A0A1Q3CM26">
    <property type="interactions" value="1222"/>
</dbReference>
<keyword evidence="2" id="KW-0805">Transcription regulation</keyword>
<reference evidence="6" key="1">
    <citation type="submission" date="2016-04" db="EMBL/GenBank/DDBJ databases">
        <title>Cephalotus genome sequencing.</title>
        <authorList>
            <person name="Fukushima K."/>
            <person name="Hasebe M."/>
            <person name="Fang X."/>
        </authorList>
    </citation>
    <scope>NUCLEOTIDE SEQUENCE [LARGE SCALE GENOMIC DNA]</scope>
    <source>
        <strain evidence="6">cv. St1</strain>
    </source>
</reference>
<evidence type="ECO:0000313" key="5">
    <source>
        <dbReference type="EMBL" id="GAV81151.1"/>
    </source>
</evidence>
<dbReference type="GO" id="GO:0006353">
    <property type="term" value="P:DNA-templated transcription termination"/>
    <property type="evidence" value="ECO:0007669"/>
    <property type="project" value="UniProtKB-KW"/>
</dbReference>
<evidence type="ECO:0000256" key="2">
    <source>
        <dbReference type="ARBA" id="ARBA00022472"/>
    </source>
</evidence>
<dbReference type="AlphaFoldDB" id="A0A1Q3CM26"/>
<keyword evidence="3" id="KW-0809">Transit peptide</keyword>
<gene>
    <name evidence="5" type="ORF">CFOL_v3_24610</name>
</gene>
<comment type="similarity">
    <text evidence="1">Belongs to the mTERF family.</text>
</comment>
<feature type="compositionally biased region" description="Polar residues" evidence="4">
    <location>
        <begin position="22"/>
        <end position="39"/>
    </location>
</feature>
<sequence length="336" mass="38433">MQDTVPFLSNPNPNTNPFTLTHSTSKPHFPSPYQSDFPSLSRSKIPPFPTLSSKTITTLLPPITSKIPTISPPPHPTSSSDFTHKMLYLDSLGLDSFSLITKHPPIIWAPLPDLKSTVDYLTSMTFTARELHRIVSMCPEVISTRLSALISIFTFLLREASVNGSDLKRVVNRRPRLLACSVKDQLRPTLYFLRSIGISEVNKHTYLLSCSVENKLIPRIDFFEKIGFSRIDSISMFRRFPQLFNYSVERNLEPKLNYFVVEMGRDLKELREFPQYFSFSFRNRIKPRHQFCVEKGVCFPLRVLLMTSHQAFRDRLALCCDSSMPKMSSPLSCANS</sequence>
<feature type="compositionally biased region" description="Low complexity" evidence="4">
    <location>
        <begin position="1"/>
        <end position="21"/>
    </location>
</feature>
<dbReference type="GO" id="GO:0003676">
    <property type="term" value="F:nucleic acid binding"/>
    <property type="evidence" value="ECO:0007669"/>
    <property type="project" value="InterPro"/>
</dbReference>
<dbReference type="PANTHER" id="PTHR13068:SF46">
    <property type="entry name" value="OS03G0360600 PROTEIN"/>
    <property type="match status" value="1"/>
</dbReference>
<dbReference type="FunFam" id="1.25.70.10:FF:000010">
    <property type="entry name" value="Transcription termination factor MTEF1, chloroplastic"/>
    <property type="match status" value="1"/>
</dbReference>
<evidence type="ECO:0000313" key="6">
    <source>
        <dbReference type="Proteomes" id="UP000187406"/>
    </source>
</evidence>
<name>A0A1Q3CM26_CEPFO</name>
<dbReference type="Proteomes" id="UP000187406">
    <property type="component" value="Unassembled WGS sequence"/>
</dbReference>
<evidence type="ECO:0000256" key="4">
    <source>
        <dbReference type="SAM" id="MobiDB-lite"/>
    </source>
</evidence>
<keyword evidence="6" id="KW-1185">Reference proteome</keyword>
<keyword evidence="2" id="KW-0806">Transcription termination</keyword>